<protein>
    <submittedName>
        <fullName evidence="1">Uncharacterized protein</fullName>
    </submittedName>
</protein>
<evidence type="ECO:0000313" key="2">
    <source>
        <dbReference type="Proteomes" id="UP001143856"/>
    </source>
</evidence>
<name>A0ACC1PE30_9PEZI</name>
<proteinExistence type="predicted"/>
<accession>A0ACC1PE30</accession>
<keyword evidence="2" id="KW-1185">Reference proteome</keyword>
<evidence type="ECO:0000313" key="1">
    <source>
        <dbReference type="EMBL" id="KAJ2990293.1"/>
    </source>
</evidence>
<organism evidence="1 2">
    <name type="scientific">Xylaria curta</name>
    <dbReference type="NCBI Taxonomy" id="42375"/>
    <lineage>
        <taxon>Eukaryota</taxon>
        <taxon>Fungi</taxon>
        <taxon>Dikarya</taxon>
        <taxon>Ascomycota</taxon>
        <taxon>Pezizomycotina</taxon>
        <taxon>Sordariomycetes</taxon>
        <taxon>Xylariomycetidae</taxon>
        <taxon>Xylariales</taxon>
        <taxon>Xylariaceae</taxon>
        <taxon>Xylaria</taxon>
    </lineage>
</organism>
<dbReference type="Proteomes" id="UP001143856">
    <property type="component" value="Unassembled WGS sequence"/>
</dbReference>
<reference evidence="1" key="1">
    <citation type="submission" date="2022-10" db="EMBL/GenBank/DDBJ databases">
        <title>Genome Sequence of Xylaria curta.</title>
        <authorList>
            <person name="Buettner E."/>
        </authorList>
    </citation>
    <scope>NUCLEOTIDE SEQUENCE</scope>
    <source>
        <strain evidence="1">Babe10</strain>
    </source>
</reference>
<dbReference type="EMBL" id="JAPDGR010000433">
    <property type="protein sequence ID" value="KAJ2990293.1"/>
    <property type="molecule type" value="Genomic_DNA"/>
</dbReference>
<sequence>MKQLPRKPVAPPRQVQPYDILDDLIDDYLEPPPELVKTSSAVDVTRQPQLVSKPLDRNSRPAVLRPQKSTPALISRSSELSVASAFSEPNAPAPPGSRWKAVVDETVYFAGGLISHPFESTKHYSILRHSSALVYYKGPSTNVVISVFGDSTLPSDRSFWIQRKGFSGNMGMAASALMRTTSNWIDVTPSFEALASSAPQDDERSWQRDIKKFLKKASKDKRLSKHAIRETCVLRIPAVAADGYLRIVMCTGESSKKSLCPSPTFRLASTSSDVSVMRGASLATLPLEVGLKVASIVGNQYVQRVVGPAQAVVQSGIKHIQPAFIQKHPEKLSLARSAMEQQFGTFEGSFDATRDVTYSPFHEEGTLDELSEIIGSDSGPEKPFPMTFDGRVVPGTGQSWARTMTPTANLSNVAGDLLLRLNGIYIGWASIEQSQTTYGTPEGWYEAIITIGPSPYAAPTVVPQKVVTVHIIYDFGESKTFFNTKLSVILMAFLRPVSNPTLLDPAIDVIAAVSRDKEIAITSLSRTRWQPDACLQTLSAEKSQRTITDKYIEMRSQVQRHVDSFPMHWAGIRSDRAEAKDEAYGLGGFYIRR</sequence>
<comment type="caution">
    <text evidence="1">The sequence shown here is derived from an EMBL/GenBank/DDBJ whole genome shotgun (WGS) entry which is preliminary data.</text>
</comment>
<gene>
    <name evidence="1" type="ORF">NUW58_g3023</name>
</gene>